<dbReference type="AlphaFoldDB" id="A0AA35UQ03"/>
<gene>
    <name evidence="1" type="ORF">LSALG_LOCUS2499</name>
</gene>
<dbReference type="Proteomes" id="UP001177003">
    <property type="component" value="Chromosome 0"/>
</dbReference>
<protein>
    <submittedName>
        <fullName evidence="1">Uncharacterized protein</fullName>
    </submittedName>
</protein>
<evidence type="ECO:0000313" key="2">
    <source>
        <dbReference type="Proteomes" id="UP001177003"/>
    </source>
</evidence>
<reference evidence="1" key="1">
    <citation type="submission" date="2023-04" db="EMBL/GenBank/DDBJ databases">
        <authorList>
            <person name="Vijverberg K."/>
            <person name="Xiong W."/>
            <person name="Schranz E."/>
        </authorList>
    </citation>
    <scope>NUCLEOTIDE SEQUENCE</scope>
</reference>
<organism evidence="1 2">
    <name type="scientific">Lactuca saligna</name>
    <name type="common">Willowleaf lettuce</name>
    <dbReference type="NCBI Taxonomy" id="75948"/>
    <lineage>
        <taxon>Eukaryota</taxon>
        <taxon>Viridiplantae</taxon>
        <taxon>Streptophyta</taxon>
        <taxon>Embryophyta</taxon>
        <taxon>Tracheophyta</taxon>
        <taxon>Spermatophyta</taxon>
        <taxon>Magnoliopsida</taxon>
        <taxon>eudicotyledons</taxon>
        <taxon>Gunneridae</taxon>
        <taxon>Pentapetalae</taxon>
        <taxon>asterids</taxon>
        <taxon>campanulids</taxon>
        <taxon>Asterales</taxon>
        <taxon>Asteraceae</taxon>
        <taxon>Cichorioideae</taxon>
        <taxon>Cichorieae</taxon>
        <taxon>Lactucinae</taxon>
        <taxon>Lactuca</taxon>
    </lineage>
</organism>
<proteinExistence type="predicted"/>
<name>A0AA35UQ03_LACSI</name>
<evidence type="ECO:0000313" key="1">
    <source>
        <dbReference type="EMBL" id="CAI9261724.1"/>
    </source>
</evidence>
<dbReference type="EMBL" id="OX465086">
    <property type="protein sequence ID" value="CAI9261724.1"/>
    <property type="molecule type" value="Genomic_DNA"/>
</dbReference>
<accession>A0AA35UQ03</accession>
<sequence>MSDDITAQEWSSCAHPPDTMNFLAGQSNVRMAGDFHYAAAQASALMVAAADRVCHANMSKTWLKTLQVAVTSIREELQDSKDERQVLFEQNCIVACKKATL</sequence>
<keyword evidence="2" id="KW-1185">Reference proteome</keyword>